<gene>
    <name evidence="1" type="ORF">J2R62_18655</name>
</gene>
<proteinExistence type="predicted"/>
<protein>
    <recommendedName>
        <fullName evidence="3">Pyridoxal kinase</fullName>
    </recommendedName>
</protein>
<evidence type="ECO:0000313" key="1">
    <source>
        <dbReference type="EMBL" id="MBO1110135.1"/>
    </source>
</evidence>
<dbReference type="AlphaFoldDB" id="A0A8I1WCD6"/>
<accession>A0A8I1WCD6</accession>
<dbReference type="Gene3D" id="3.40.1190.20">
    <property type="match status" value="1"/>
</dbReference>
<comment type="caution">
    <text evidence="1">The sequence shown here is derived from an EMBL/GenBank/DDBJ whole genome shotgun (WGS) entry which is preliminary data.</text>
</comment>
<dbReference type="Proteomes" id="UP000664658">
    <property type="component" value="Unassembled WGS sequence"/>
</dbReference>
<organism evidence="1 2">
    <name type="scientific">Plesiomonas shigelloides</name>
    <name type="common">Aeromonas shigelloides</name>
    <dbReference type="NCBI Taxonomy" id="703"/>
    <lineage>
        <taxon>Bacteria</taxon>
        <taxon>Pseudomonadati</taxon>
        <taxon>Pseudomonadota</taxon>
        <taxon>Gammaproteobacteria</taxon>
        <taxon>Enterobacterales</taxon>
        <taxon>Enterobacteriaceae</taxon>
        <taxon>Plesiomonas</taxon>
    </lineage>
</organism>
<evidence type="ECO:0008006" key="3">
    <source>
        <dbReference type="Google" id="ProtNLM"/>
    </source>
</evidence>
<name>A0A8I1WCD6_PLESH</name>
<reference evidence="1" key="1">
    <citation type="submission" date="2021-03" db="EMBL/GenBank/DDBJ databases">
        <title>Plesiomonas shigelloides zfcc0051, isolated from zebrafish feces.</title>
        <authorList>
            <person name="Vanderhoek Z."/>
            <person name="Gaulke C."/>
        </authorList>
    </citation>
    <scope>NUCLEOTIDE SEQUENCE</scope>
    <source>
        <strain evidence="1">Zfcc0051</strain>
    </source>
</reference>
<feature type="non-terminal residue" evidence="1">
    <location>
        <position position="1"/>
    </location>
</feature>
<sequence>DIHDIDSAVVACQRALAMGPKIVLVKHVHGTSKRDFTMLLACDKGVFMVTRPLIDVIRQPVGVGDLITSLFTGHYLHSFDAVRAFELCNNAVYSVLTETAHRQQWELQIIHAQEALASTAKPLFSARPLNINKLAEAI</sequence>
<dbReference type="EMBL" id="JAFNAA010000347">
    <property type="protein sequence ID" value="MBO1110135.1"/>
    <property type="molecule type" value="Genomic_DNA"/>
</dbReference>
<dbReference type="SUPFAM" id="SSF53613">
    <property type="entry name" value="Ribokinase-like"/>
    <property type="match status" value="1"/>
</dbReference>
<dbReference type="GO" id="GO:0003824">
    <property type="term" value="F:catalytic activity"/>
    <property type="evidence" value="ECO:0007669"/>
    <property type="project" value="UniProtKB-ARBA"/>
</dbReference>
<dbReference type="InterPro" id="IPR029056">
    <property type="entry name" value="Ribokinase-like"/>
</dbReference>
<evidence type="ECO:0000313" key="2">
    <source>
        <dbReference type="Proteomes" id="UP000664658"/>
    </source>
</evidence>